<evidence type="ECO:0000313" key="2">
    <source>
        <dbReference type="Proteomes" id="UP000222542"/>
    </source>
</evidence>
<dbReference type="Gramene" id="PHT74824">
    <property type="protein sequence ID" value="PHT74824"/>
    <property type="gene ID" value="T459_22101"/>
</dbReference>
<accession>A0A2G2YYK7</accession>
<organism evidence="1 2">
    <name type="scientific">Capsicum annuum</name>
    <name type="common">Capsicum pepper</name>
    <dbReference type="NCBI Taxonomy" id="4072"/>
    <lineage>
        <taxon>Eukaryota</taxon>
        <taxon>Viridiplantae</taxon>
        <taxon>Streptophyta</taxon>
        <taxon>Embryophyta</taxon>
        <taxon>Tracheophyta</taxon>
        <taxon>Spermatophyta</taxon>
        <taxon>Magnoliopsida</taxon>
        <taxon>eudicotyledons</taxon>
        <taxon>Gunneridae</taxon>
        <taxon>Pentapetalae</taxon>
        <taxon>asterids</taxon>
        <taxon>lamiids</taxon>
        <taxon>Solanales</taxon>
        <taxon>Solanaceae</taxon>
        <taxon>Solanoideae</taxon>
        <taxon>Capsiceae</taxon>
        <taxon>Capsicum</taxon>
    </lineage>
</organism>
<evidence type="ECO:0000313" key="1">
    <source>
        <dbReference type="EMBL" id="PHT74824.1"/>
    </source>
</evidence>
<reference evidence="1 2" key="1">
    <citation type="journal article" date="2014" name="Nat. Genet.">
        <title>Genome sequence of the hot pepper provides insights into the evolution of pungency in Capsicum species.</title>
        <authorList>
            <person name="Kim S."/>
            <person name="Park M."/>
            <person name="Yeom S.I."/>
            <person name="Kim Y.M."/>
            <person name="Lee J.M."/>
            <person name="Lee H.A."/>
            <person name="Seo E."/>
            <person name="Choi J."/>
            <person name="Cheong K."/>
            <person name="Kim K.T."/>
            <person name="Jung K."/>
            <person name="Lee G.W."/>
            <person name="Oh S.K."/>
            <person name="Bae C."/>
            <person name="Kim S.B."/>
            <person name="Lee H.Y."/>
            <person name="Kim S.Y."/>
            <person name="Kim M.S."/>
            <person name="Kang B.C."/>
            <person name="Jo Y.D."/>
            <person name="Yang H.B."/>
            <person name="Jeong H.J."/>
            <person name="Kang W.H."/>
            <person name="Kwon J.K."/>
            <person name="Shin C."/>
            <person name="Lim J.Y."/>
            <person name="Park J.H."/>
            <person name="Huh J.H."/>
            <person name="Kim J.S."/>
            <person name="Kim B.D."/>
            <person name="Cohen O."/>
            <person name="Paran I."/>
            <person name="Suh M.C."/>
            <person name="Lee S.B."/>
            <person name="Kim Y.K."/>
            <person name="Shin Y."/>
            <person name="Noh S.J."/>
            <person name="Park J."/>
            <person name="Seo Y.S."/>
            <person name="Kwon S.Y."/>
            <person name="Kim H.A."/>
            <person name="Park J.M."/>
            <person name="Kim H.J."/>
            <person name="Choi S.B."/>
            <person name="Bosland P.W."/>
            <person name="Reeves G."/>
            <person name="Jo S.H."/>
            <person name="Lee B.W."/>
            <person name="Cho H.T."/>
            <person name="Choi H.S."/>
            <person name="Lee M.S."/>
            <person name="Yu Y."/>
            <person name="Do Choi Y."/>
            <person name="Park B.S."/>
            <person name="van Deynze A."/>
            <person name="Ashrafi H."/>
            <person name="Hill T."/>
            <person name="Kim W.T."/>
            <person name="Pai H.S."/>
            <person name="Ahn H.K."/>
            <person name="Yeam I."/>
            <person name="Giovannoni J.J."/>
            <person name="Rose J.K."/>
            <person name="Sorensen I."/>
            <person name="Lee S.J."/>
            <person name="Kim R.W."/>
            <person name="Choi I.Y."/>
            <person name="Choi B.S."/>
            <person name="Lim J.S."/>
            <person name="Lee Y.H."/>
            <person name="Choi D."/>
        </authorList>
    </citation>
    <scope>NUCLEOTIDE SEQUENCE [LARGE SCALE GENOMIC DNA]</scope>
    <source>
        <strain evidence="2">cv. CM334</strain>
    </source>
</reference>
<comment type="caution">
    <text evidence="1">The sequence shown here is derived from an EMBL/GenBank/DDBJ whole genome shotgun (WGS) entry which is preliminary data.</text>
</comment>
<protein>
    <submittedName>
        <fullName evidence="1">Uncharacterized protein</fullName>
    </submittedName>
</protein>
<dbReference type="EMBL" id="AYRZ02000008">
    <property type="protein sequence ID" value="PHT74824.1"/>
    <property type="molecule type" value="Genomic_DNA"/>
</dbReference>
<proteinExistence type="predicted"/>
<gene>
    <name evidence="1" type="ORF">T459_22101</name>
</gene>
<sequence length="368" mass="40336">MARAPSIRFSSIDEALSLSSRARCNIFFPSREPWERLAPRGAKLIFLSGMIHKKSGRIRTYSRPAPDLLGWVAGLAPLVASVPETDVLRYPAPNLVSPTLLLVVPLPITVDAGAVLNMSFLLPQTAFEVPIDYREIDREVGSQACSKFLQDVAKPSEGYPSVSKTDYPTMPVVDNLYTDEKPEAWITDLNFSMRSAVDLYDWRGNPPLILLPFSAFLVGLTLAIDSILSVVRHYFAVFPVCLCMRTDRSVDGLSGAGIVFSKEATGLEGYEPPISLFFIYLWVKAGRNHRFKALVESRSLSSRFMGTASVFCGCSSEVALPTSRASTKAGKILIYYCGFSNRRGIESLDTGALSYLGLVKGQSHSAVT</sequence>
<name>A0A2G2YYK7_CAPAN</name>
<keyword evidence="2" id="KW-1185">Reference proteome</keyword>
<dbReference type="Proteomes" id="UP000222542">
    <property type="component" value="Unassembled WGS sequence"/>
</dbReference>
<dbReference type="AlphaFoldDB" id="A0A2G2YYK7"/>
<reference evidence="1 2" key="2">
    <citation type="journal article" date="2017" name="Genome Biol.">
        <title>New reference genome sequences of hot pepper reveal the massive evolution of plant disease-resistance genes by retroduplication.</title>
        <authorList>
            <person name="Kim S."/>
            <person name="Park J."/>
            <person name="Yeom S.I."/>
            <person name="Kim Y.M."/>
            <person name="Seo E."/>
            <person name="Kim K.T."/>
            <person name="Kim M.S."/>
            <person name="Lee J.M."/>
            <person name="Cheong K."/>
            <person name="Shin H.S."/>
            <person name="Kim S.B."/>
            <person name="Han K."/>
            <person name="Lee J."/>
            <person name="Park M."/>
            <person name="Lee H.A."/>
            <person name="Lee H.Y."/>
            <person name="Lee Y."/>
            <person name="Oh S."/>
            <person name="Lee J.H."/>
            <person name="Choi E."/>
            <person name="Choi E."/>
            <person name="Lee S.E."/>
            <person name="Jeon J."/>
            <person name="Kim H."/>
            <person name="Choi G."/>
            <person name="Song H."/>
            <person name="Lee J."/>
            <person name="Lee S.C."/>
            <person name="Kwon J.K."/>
            <person name="Lee H.Y."/>
            <person name="Koo N."/>
            <person name="Hong Y."/>
            <person name="Kim R.W."/>
            <person name="Kang W.H."/>
            <person name="Huh J.H."/>
            <person name="Kang B.C."/>
            <person name="Yang T.J."/>
            <person name="Lee Y.H."/>
            <person name="Bennetzen J.L."/>
            <person name="Choi D."/>
        </authorList>
    </citation>
    <scope>NUCLEOTIDE SEQUENCE [LARGE SCALE GENOMIC DNA]</scope>
    <source>
        <strain evidence="2">cv. CM334</strain>
    </source>
</reference>